<keyword evidence="4" id="KW-0997">Cell inner membrane</keyword>
<dbReference type="PANTHER" id="PTHR30574">
    <property type="entry name" value="INNER MEMBRANE PROTEIN YEDE"/>
    <property type="match status" value="1"/>
</dbReference>
<evidence type="ECO:0000256" key="6">
    <source>
        <dbReference type="ARBA" id="ARBA00022989"/>
    </source>
</evidence>
<comment type="caution">
    <text evidence="10">The sequence shown here is derived from an EMBL/GenBank/DDBJ whole genome shotgun (WGS) entry which is preliminary data.</text>
</comment>
<evidence type="ECO:0000256" key="3">
    <source>
        <dbReference type="ARBA" id="ARBA00022475"/>
    </source>
</evidence>
<comment type="similarity">
    <text evidence="8">Belongs to the TsuA/YedE (TC 9.B.102) family.</text>
</comment>
<keyword evidence="11" id="KW-1185">Reference proteome</keyword>
<evidence type="ECO:0000256" key="5">
    <source>
        <dbReference type="ARBA" id="ARBA00022692"/>
    </source>
</evidence>
<dbReference type="Proteomes" id="UP000634206">
    <property type="component" value="Unassembled WGS sequence"/>
</dbReference>
<evidence type="ECO:0000256" key="8">
    <source>
        <dbReference type="ARBA" id="ARBA00035655"/>
    </source>
</evidence>
<accession>A0AAE2VEM2</accession>
<keyword evidence="6 9" id="KW-1133">Transmembrane helix</keyword>
<dbReference type="RefSeq" id="WP_309490616.1">
    <property type="nucleotide sequence ID" value="NZ_JAENIG010000009.1"/>
</dbReference>
<sequence>MLDGPYTIYHALAGGVLIGLASFLASFVTGKIPGISGVCARLLIPATPDKLWRLTFMIGLIAGAGIAFSSLSAAAIYRPQSSVWVTALAALLVGIGTRVGGGCTSGHGVCGIGLGAKDSLIATCTFMAFGILTVYLTHHLIA</sequence>
<evidence type="ECO:0000256" key="1">
    <source>
        <dbReference type="ARBA" id="ARBA00004429"/>
    </source>
</evidence>
<evidence type="ECO:0000256" key="9">
    <source>
        <dbReference type="SAM" id="Phobius"/>
    </source>
</evidence>
<keyword evidence="5 9" id="KW-0812">Transmembrane</keyword>
<gene>
    <name evidence="10" type="ORF">JIN83_13610</name>
</gene>
<evidence type="ECO:0000256" key="4">
    <source>
        <dbReference type="ARBA" id="ARBA00022519"/>
    </source>
</evidence>
<organism evidence="10 11">
    <name type="scientific">Oceaniferula flava</name>
    <dbReference type="NCBI Taxonomy" id="2800421"/>
    <lineage>
        <taxon>Bacteria</taxon>
        <taxon>Pseudomonadati</taxon>
        <taxon>Verrucomicrobiota</taxon>
        <taxon>Verrucomicrobiia</taxon>
        <taxon>Verrucomicrobiales</taxon>
        <taxon>Verrucomicrobiaceae</taxon>
        <taxon>Oceaniferula</taxon>
    </lineage>
</organism>
<feature type="transmembrane region" description="Helical" evidence="9">
    <location>
        <begin position="51"/>
        <end position="77"/>
    </location>
</feature>
<comment type="subcellular location">
    <subcellularLocation>
        <location evidence="1">Cell inner membrane</location>
        <topology evidence="1">Multi-pass membrane protein</topology>
    </subcellularLocation>
</comment>
<feature type="transmembrane region" description="Helical" evidence="9">
    <location>
        <begin position="120"/>
        <end position="141"/>
    </location>
</feature>
<dbReference type="PANTHER" id="PTHR30574:SF1">
    <property type="entry name" value="SULPHUR TRANSPORT DOMAIN-CONTAINING PROTEIN"/>
    <property type="match status" value="1"/>
</dbReference>
<feature type="transmembrane region" description="Helical" evidence="9">
    <location>
        <begin position="83"/>
        <end position="100"/>
    </location>
</feature>
<evidence type="ECO:0000313" key="11">
    <source>
        <dbReference type="Proteomes" id="UP000634206"/>
    </source>
</evidence>
<name>A0AAE2VEM2_9BACT</name>
<dbReference type="AlphaFoldDB" id="A0AAE2VEM2"/>
<keyword evidence="2" id="KW-0813">Transport</keyword>
<protein>
    <submittedName>
        <fullName evidence="10">YeeE/YedE family protein</fullName>
    </submittedName>
</protein>
<feature type="transmembrane region" description="Helical" evidence="9">
    <location>
        <begin position="6"/>
        <end position="30"/>
    </location>
</feature>
<reference evidence="10" key="1">
    <citation type="submission" date="2021-01" db="EMBL/GenBank/DDBJ databases">
        <title>Modified the classification status of verrucomicrobia.</title>
        <authorList>
            <person name="Feng X."/>
        </authorList>
    </citation>
    <scope>NUCLEOTIDE SEQUENCE</scope>
    <source>
        <strain evidence="10">5K15</strain>
    </source>
</reference>
<evidence type="ECO:0000256" key="7">
    <source>
        <dbReference type="ARBA" id="ARBA00023136"/>
    </source>
</evidence>
<dbReference type="InterPro" id="IPR007272">
    <property type="entry name" value="Sulf_transp_TsuA/YedE"/>
</dbReference>
<dbReference type="GO" id="GO:0005886">
    <property type="term" value="C:plasma membrane"/>
    <property type="evidence" value="ECO:0007669"/>
    <property type="project" value="UniProtKB-SubCell"/>
</dbReference>
<dbReference type="Pfam" id="PF04143">
    <property type="entry name" value="Sulf_transp"/>
    <property type="match status" value="1"/>
</dbReference>
<evidence type="ECO:0000313" key="10">
    <source>
        <dbReference type="EMBL" id="MBK1856004.1"/>
    </source>
</evidence>
<proteinExistence type="inferred from homology"/>
<evidence type="ECO:0000256" key="2">
    <source>
        <dbReference type="ARBA" id="ARBA00022448"/>
    </source>
</evidence>
<dbReference type="EMBL" id="JAENIG010000009">
    <property type="protein sequence ID" value="MBK1856004.1"/>
    <property type="molecule type" value="Genomic_DNA"/>
</dbReference>
<keyword evidence="3" id="KW-1003">Cell membrane</keyword>
<keyword evidence="7 9" id="KW-0472">Membrane</keyword>